<dbReference type="EMBL" id="BSQG01000009">
    <property type="protein sequence ID" value="GLU49869.1"/>
    <property type="molecule type" value="Genomic_DNA"/>
</dbReference>
<keyword evidence="10" id="KW-1185">Reference proteome</keyword>
<organism evidence="9 10">
    <name type="scientific">Nocardiopsis ansamitocini</name>
    <dbReference type="NCBI Taxonomy" id="1670832"/>
    <lineage>
        <taxon>Bacteria</taxon>
        <taxon>Bacillati</taxon>
        <taxon>Actinomycetota</taxon>
        <taxon>Actinomycetes</taxon>
        <taxon>Streptosporangiales</taxon>
        <taxon>Nocardiopsidaceae</taxon>
        <taxon>Nocardiopsis</taxon>
    </lineage>
</organism>
<dbReference type="InterPro" id="IPR023549">
    <property type="entry name" value="Subtilisin_inhibitor"/>
</dbReference>
<dbReference type="RefSeq" id="WP_285761405.1">
    <property type="nucleotide sequence ID" value="NZ_BSQG01000009.1"/>
</dbReference>
<dbReference type="Gene3D" id="3.30.350.10">
    <property type="entry name" value="Subtilisin inhibitor-like"/>
    <property type="match status" value="1"/>
</dbReference>
<dbReference type="GO" id="GO:0004867">
    <property type="term" value="F:serine-type endopeptidase inhibitor activity"/>
    <property type="evidence" value="ECO:0007669"/>
    <property type="project" value="UniProtKB-KW"/>
</dbReference>
<dbReference type="AlphaFoldDB" id="A0A9W6PA74"/>
<evidence type="ECO:0000313" key="9">
    <source>
        <dbReference type="EMBL" id="GLU49869.1"/>
    </source>
</evidence>
<accession>A0A9W6PA74</accession>
<evidence type="ECO:0000259" key="8">
    <source>
        <dbReference type="Pfam" id="PF00720"/>
    </source>
</evidence>
<dbReference type="PROSITE" id="PS00999">
    <property type="entry name" value="SSI"/>
    <property type="match status" value="1"/>
</dbReference>
<dbReference type="InterPro" id="IPR020054">
    <property type="entry name" value="Prot_inh_SSI_I16_CS"/>
</dbReference>
<dbReference type="InterPro" id="IPR036819">
    <property type="entry name" value="Subtilisin_inhibitor-like_sf"/>
</dbReference>
<dbReference type="SUPFAM" id="SSF55399">
    <property type="entry name" value="Subtilisin inhibitor"/>
    <property type="match status" value="1"/>
</dbReference>
<evidence type="ECO:0000313" key="10">
    <source>
        <dbReference type="Proteomes" id="UP001165092"/>
    </source>
</evidence>
<keyword evidence="4" id="KW-0646">Protease inhibitor</keyword>
<feature type="domain" description="Subtilisin inhibitor" evidence="8">
    <location>
        <begin position="80"/>
        <end position="132"/>
    </location>
</feature>
<keyword evidence="6" id="KW-1015">Disulfide bond</keyword>
<keyword evidence="5" id="KW-0722">Serine protease inhibitor</keyword>
<sequence length="166" mass="16784">MRKHIPTTQLTPIALLATVGFLVTGCGEGVTEVNVDDQPSGSPSAGAGADRAETELTITLSTDPDAGDEPGLDGFTPGTWTLTCAPDGGDHPDPAAACAALASAGAEAFQPVPDGQVCTFIYGGPETATVVGHVGDTEVDSEFSRADGCEIDRWESLAPVLTPATT</sequence>
<dbReference type="PROSITE" id="PS51257">
    <property type="entry name" value="PROKAR_LIPOPROTEIN"/>
    <property type="match status" value="1"/>
</dbReference>
<evidence type="ECO:0000256" key="2">
    <source>
        <dbReference type="ARBA" id="ARBA00010472"/>
    </source>
</evidence>
<evidence type="ECO:0000256" key="1">
    <source>
        <dbReference type="ARBA" id="ARBA00004613"/>
    </source>
</evidence>
<evidence type="ECO:0000256" key="3">
    <source>
        <dbReference type="ARBA" id="ARBA00022525"/>
    </source>
</evidence>
<reference evidence="9" key="1">
    <citation type="submission" date="2023-02" db="EMBL/GenBank/DDBJ databases">
        <title>Nocardiopsis ansamitocini NBRC 112285.</title>
        <authorList>
            <person name="Ichikawa N."/>
            <person name="Sato H."/>
            <person name="Tonouchi N."/>
        </authorList>
    </citation>
    <scope>NUCLEOTIDE SEQUENCE</scope>
    <source>
        <strain evidence="9">NBRC 112285</strain>
    </source>
</reference>
<evidence type="ECO:0000256" key="5">
    <source>
        <dbReference type="ARBA" id="ARBA00022900"/>
    </source>
</evidence>
<protein>
    <recommendedName>
        <fullName evidence="8">Subtilisin inhibitor domain-containing protein</fullName>
    </recommendedName>
</protein>
<comment type="subcellular location">
    <subcellularLocation>
        <location evidence="1">Secreted</location>
    </subcellularLocation>
</comment>
<evidence type="ECO:0000256" key="7">
    <source>
        <dbReference type="SAM" id="MobiDB-lite"/>
    </source>
</evidence>
<proteinExistence type="inferred from homology"/>
<keyword evidence="3" id="KW-0964">Secreted</keyword>
<comment type="similarity">
    <text evidence="2">Belongs to the protease inhibitor I16 (SSI) family.</text>
</comment>
<gene>
    <name evidence="9" type="ORF">Nans01_42200</name>
</gene>
<dbReference type="Pfam" id="PF00720">
    <property type="entry name" value="SSI"/>
    <property type="match status" value="1"/>
</dbReference>
<dbReference type="GO" id="GO:0005576">
    <property type="term" value="C:extracellular region"/>
    <property type="evidence" value="ECO:0007669"/>
    <property type="project" value="UniProtKB-SubCell"/>
</dbReference>
<evidence type="ECO:0000256" key="4">
    <source>
        <dbReference type="ARBA" id="ARBA00022690"/>
    </source>
</evidence>
<feature type="region of interest" description="Disordered" evidence="7">
    <location>
        <begin position="32"/>
        <end position="51"/>
    </location>
</feature>
<comment type="caution">
    <text evidence="9">The sequence shown here is derived from an EMBL/GenBank/DDBJ whole genome shotgun (WGS) entry which is preliminary data.</text>
</comment>
<name>A0A9W6PA74_9ACTN</name>
<dbReference type="Proteomes" id="UP001165092">
    <property type="component" value="Unassembled WGS sequence"/>
</dbReference>
<evidence type="ECO:0000256" key="6">
    <source>
        <dbReference type="ARBA" id="ARBA00023157"/>
    </source>
</evidence>